<dbReference type="Pfam" id="PF26345">
    <property type="entry name" value="ScoMcrA_N"/>
    <property type="match status" value="1"/>
</dbReference>
<dbReference type="Proteomes" id="UP000642125">
    <property type="component" value="Unassembled WGS sequence"/>
</dbReference>
<gene>
    <name evidence="3" type="ORF">Cpa01nite_30260</name>
</gene>
<dbReference type="InterPro" id="IPR058807">
    <property type="entry name" value="ScoMcrA_N"/>
</dbReference>
<name>A0A919U7R6_9CELL</name>
<proteinExistence type="predicted"/>
<evidence type="ECO:0000313" key="4">
    <source>
        <dbReference type="Proteomes" id="UP000642125"/>
    </source>
</evidence>
<keyword evidence="4" id="KW-1185">Reference proteome</keyword>
<dbReference type="AlphaFoldDB" id="A0A919U7R6"/>
<sequence>MRARRVQGTSQPRPAPGTGWVAGDDVGFCDVATFSAVTRAHILQAIAEHDSRGADGFLGVYGFPAGGGFFLHEDRPYPAIAILGVAHRFATGRLAGADEFHGGEEAAQALLGRRGFDVPQAAAAARAAAPARTRSTAPKAPRAPRAATTPRAKKPEPVEFTATCPTCSMVLPATGKCDYCD</sequence>
<feature type="domain" description="ScoMcrA-like N-terminal head" evidence="2">
    <location>
        <begin position="35"/>
        <end position="119"/>
    </location>
</feature>
<evidence type="ECO:0000313" key="3">
    <source>
        <dbReference type="EMBL" id="GIG37645.1"/>
    </source>
</evidence>
<feature type="region of interest" description="Disordered" evidence="1">
    <location>
        <begin position="127"/>
        <end position="157"/>
    </location>
</feature>
<evidence type="ECO:0000259" key="2">
    <source>
        <dbReference type="Pfam" id="PF26345"/>
    </source>
</evidence>
<organism evidence="3 4">
    <name type="scientific">Cellulomonas pakistanensis</name>
    <dbReference type="NCBI Taxonomy" id="992287"/>
    <lineage>
        <taxon>Bacteria</taxon>
        <taxon>Bacillati</taxon>
        <taxon>Actinomycetota</taxon>
        <taxon>Actinomycetes</taxon>
        <taxon>Micrococcales</taxon>
        <taxon>Cellulomonadaceae</taxon>
        <taxon>Cellulomonas</taxon>
    </lineage>
</organism>
<protein>
    <recommendedName>
        <fullName evidence="2">ScoMcrA-like N-terminal head domain-containing protein</fullName>
    </recommendedName>
</protein>
<comment type="caution">
    <text evidence="3">The sequence shown here is derived from an EMBL/GenBank/DDBJ whole genome shotgun (WGS) entry which is preliminary data.</text>
</comment>
<feature type="compositionally biased region" description="Low complexity" evidence="1">
    <location>
        <begin position="127"/>
        <end position="150"/>
    </location>
</feature>
<reference evidence="3" key="1">
    <citation type="submission" date="2021-01" db="EMBL/GenBank/DDBJ databases">
        <title>Whole genome shotgun sequence of Cellulomonas pakistanensis NBRC 110800.</title>
        <authorList>
            <person name="Komaki H."/>
            <person name="Tamura T."/>
        </authorList>
    </citation>
    <scope>NUCLEOTIDE SEQUENCE</scope>
    <source>
        <strain evidence="3">NBRC 110800</strain>
    </source>
</reference>
<accession>A0A919U7R6</accession>
<dbReference type="EMBL" id="BONO01000026">
    <property type="protein sequence ID" value="GIG37645.1"/>
    <property type="molecule type" value="Genomic_DNA"/>
</dbReference>
<evidence type="ECO:0000256" key="1">
    <source>
        <dbReference type="SAM" id="MobiDB-lite"/>
    </source>
</evidence>